<evidence type="ECO:0000313" key="2">
    <source>
        <dbReference type="Proteomes" id="UP000748752"/>
    </source>
</evidence>
<organism evidence="1 2">
    <name type="scientific">Thiohalocapsa halophila</name>
    <dbReference type="NCBI Taxonomy" id="69359"/>
    <lineage>
        <taxon>Bacteria</taxon>
        <taxon>Pseudomonadati</taxon>
        <taxon>Pseudomonadota</taxon>
        <taxon>Gammaproteobacteria</taxon>
        <taxon>Chromatiales</taxon>
        <taxon>Chromatiaceae</taxon>
        <taxon>Thiohalocapsa</taxon>
    </lineage>
</organism>
<proteinExistence type="predicted"/>
<sequence length="79" mass="8412">MQAIEFETQVKDGVVQLPAGAQLTDGQQVRVLLLYEGSEQAAASPSTVGDGDGAIARLLRNPLVVPGFEPLAREEAHER</sequence>
<reference evidence="1 2" key="1">
    <citation type="journal article" date="2020" name="Microorganisms">
        <title>Osmotic Adaptation and Compatible Solute Biosynthesis of Phototrophic Bacteria as Revealed from Genome Analyses.</title>
        <authorList>
            <person name="Imhoff J.F."/>
            <person name="Rahn T."/>
            <person name="Kunzel S."/>
            <person name="Keller A."/>
            <person name="Neulinger S.C."/>
        </authorList>
    </citation>
    <scope>NUCLEOTIDE SEQUENCE [LARGE SCALE GENOMIC DNA]</scope>
    <source>
        <strain evidence="1 2">DSM 6210</strain>
    </source>
</reference>
<keyword evidence="2" id="KW-1185">Reference proteome</keyword>
<evidence type="ECO:0000313" key="1">
    <source>
        <dbReference type="EMBL" id="MBK1629685.1"/>
    </source>
</evidence>
<protein>
    <recommendedName>
        <fullName evidence="3">DUF104 domain-containing protein</fullName>
    </recommendedName>
</protein>
<dbReference type="EMBL" id="NRRV01000004">
    <property type="protein sequence ID" value="MBK1629685.1"/>
    <property type="molecule type" value="Genomic_DNA"/>
</dbReference>
<accession>A0ABS1CCR1</accession>
<dbReference type="RefSeq" id="WP_200233897.1">
    <property type="nucleotide sequence ID" value="NZ_NRRV01000004.1"/>
</dbReference>
<gene>
    <name evidence="1" type="ORF">CKO31_02810</name>
</gene>
<name>A0ABS1CCR1_9GAMM</name>
<comment type="caution">
    <text evidence="1">The sequence shown here is derived from an EMBL/GenBank/DDBJ whole genome shotgun (WGS) entry which is preliminary data.</text>
</comment>
<evidence type="ECO:0008006" key="3">
    <source>
        <dbReference type="Google" id="ProtNLM"/>
    </source>
</evidence>
<dbReference type="Proteomes" id="UP000748752">
    <property type="component" value="Unassembled WGS sequence"/>
</dbReference>